<comment type="function">
    <text evidence="5">Component of the acetyl coenzyme A carboxylase (ACC) complex. Biotin carboxylase (BC) catalyzes the carboxylation of biotin on its carrier protein (BCCP) and then the CO(2) group is transferred by the transcarboxylase to acetyl-CoA to form malonyl-CoA.</text>
</comment>
<keyword evidence="3 5" id="KW-0863">Zinc-finger</keyword>
<accession>A0ABS3HPW2</accession>
<evidence type="ECO:0000313" key="7">
    <source>
        <dbReference type="EMBL" id="MBO0475784.1"/>
    </source>
</evidence>
<comment type="subunit">
    <text evidence="5">Acetyl-CoA carboxylase is a heterohexamer composed of biotin carboxyl carrier protein (AccB), biotin carboxylase (AccC) and two subunits each of ACCase subunit alpha (AccA) and ACCase subunit beta (AccD).</text>
</comment>
<keyword evidence="8" id="KW-1185">Reference proteome</keyword>
<feature type="binding site" evidence="5">
    <location>
        <position position="58"/>
    </location>
    <ligand>
        <name>Zn(2+)</name>
        <dbReference type="ChEBI" id="CHEBI:29105"/>
    </ligand>
</feature>
<evidence type="ECO:0000259" key="6">
    <source>
        <dbReference type="PROSITE" id="PS50980"/>
    </source>
</evidence>
<keyword evidence="5" id="KW-0963">Cytoplasm</keyword>
<dbReference type="SUPFAM" id="SSF52096">
    <property type="entry name" value="ClpP/crotonase"/>
    <property type="match status" value="1"/>
</dbReference>
<keyword evidence="5" id="KW-0275">Fatty acid biosynthesis</keyword>
<dbReference type="RefSeq" id="WP_206964559.1">
    <property type="nucleotide sequence ID" value="NZ_JAFLVX010000006.1"/>
</dbReference>
<dbReference type="InterPro" id="IPR029045">
    <property type="entry name" value="ClpP/crotonase-like_dom_sf"/>
</dbReference>
<dbReference type="EC" id="2.1.3.15" evidence="5"/>
<keyword evidence="5" id="KW-0862">Zinc</keyword>
<feature type="binding site" evidence="5">
    <location>
        <position position="40"/>
    </location>
    <ligand>
        <name>Zn(2+)</name>
        <dbReference type="ChEBI" id="CHEBI:29105"/>
    </ligand>
</feature>
<evidence type="ECO:0000256" key="3">
    <source>
        <dbReference type="ARBA" id="ARBA00022771"/>
    </source>
</evidence>
<keyword evidence="5" id="KW-0547">Nucleotide-binding</keyword>
<dbReference type="Proteomes" id="UP000664857">
    <property type="component" value="Unassembled WGS sequence"/>
</dbReference>
<evidence type="ECO:0000256" key="5">
    <source>
        <dbReference type="HAMAP-Rule" id="MF_01395"/>
    </source>
</evidence>
<protein>
    <recommendedName>
        <fullName evidence="5">Acetyl-coenzyme A carboxylase carboxyl transferase subunit beta</fullName>
        <shortName evidence="5">ACCase subunit beta</shortName>
        <shortName evidence="5">Acetyl-CoA carboxylase carboxyltransferase subunit beta</shortName>
        <ecNumber evidence="5">2.1.3.15</ecNumber>
    </recommendedName>
</protein>
<comment type="caution">
    <text evidence="7">The sequence shown here is derived from an EMBL/GenBank/DDBJ whole genome shotgun (WGS) entry which is preliminary data.</text>
</comment>
<proteinExistence type="inferred from homology"/>
<keyword evidence="5" id="KW-0479">Metal-binding</keyword>
<keyword evidence="7" id="KW-0436">Ligase</keyword>
<dbReference type="HAMAP" id="MF_01395">
    <property type="entry name" value="AcetylCoA_CT_beta"/>
    <property type="match status" value="1"/>
</dbReference>
<keyword evidence="1 5" id="KW-0444">Lipid biosynthesis</keyword>
<dbReference type="PRINTS" id="PR01070">
    <property type="entry name" value="ACCCTRFRASEB"/>
</dbReference>
<keyword evidence="4 5" id="KW-0443">Lipid metabolism</keyword>
<evidence type="ECO:0000256" key="4">
    <source>
        <dbReference type="ARBA" id="ARBA00023098"/>
    </source>
</evidence>
<evidence type="ECO:0000313" key="8">
    <source>
        <dbReference type="Proteomes" id="UP000664857"/>
    </source>
</evidence>
<reference evidence="7 8" key="1">
    <citation type="submission" date="2021-03" db="EMBL/GenBank/DDBJ databases">
        <title>Enterococcal diversity collection.</title>
        <authorList>
            <person name="Gilmore M.S."/>
            <person name="Schwartzman J."/>
            <person name="Van Tyne D."/>
            <person name="Martin M."/>
            <person name="Earl A.M."/>
            <person name="Manson A.L."/>
            <person name="Straub T."/>
            <person name="Salamzade R."/>
            <person name="Saavedra J."/>
            <person name="Lebreton F."/>
            <person name="Prichula J."/>
            <person name="Schaufler K."/>
            <person name="Gaca A."/>
            <person name="Sgardioli B."/>
            <person name="Wagenaar J."/>
            <person name="Strong T."/>
        </authorList>
    </citation>
    <scope>NUCLEOTIDE SEQUENCE [LARGE SCALE GENOMIC DNA]</scope>
    <source>
        <strain evidence="7 8">DIV0080</strain>
    </source>
</reference>
<dbReference type="GO" id="GO:0003989">
    <property type="term" value="F:acetyl-CoA carboxylase activity"/>
    <property type="evidence" value="ECO:0007669"/>
    <property type="project" value="UniProtKB-EC"/>
</dbReference>
<keyword evidence="2 5" id="KW-0808">Transferase</keyword>
<feature type="binding site" evidence="5">
    <location>
        <position position="37"/>
    </location>
    <ligand>
        <name>Zn(2+)</name>
        <dbReference type="ChEBI" id="CHEBI:29105"/>
    </ligand>
</feature>
<evidence type="ECO:0000256" key="2">
    <source>
        <dbReference type="ARBA" id="ARBA00022679"/>
    </source>
</evidence>
<name>A0ABS3HPW2_9ENTE</name>
<organism evidence="7 8">
    <name type="scientific">Candidatus Vagococcus giribetii</name>
    <dbReference type="NCBI Taxonomy" id="2230876"/>
    <lineage>
        <taxon>Bacteria</taxon>
        <taxon>Bacillati</taxon>
        <taxon>Bacillota</taxon>
        <taxon>Bacilli</taxon>
        <taxon>Lactobacillales</taxon>
        <taxon>Enterococcaceae</taxon>
        <taxon>Vagococcus</taxon>
    </lineage>
</organism>
<comment type="pathway">
    <text evidence="5">Lipid metabolism; malonyl-CoA biosynthesis; malonyl-CoA from acetyl-CoA: step 1/1.</text>
</comment>
<dbReference type="InterPro" id="IPR034733">
    <property type="entry name" value="AcCoA_carboxyl_beta"/>
</dbReference>
<sequence length="287" mass="32178">MGLFKKREYIRITPSQSEKKESRQAKPFVPDGSWEKCPSCHKPLHKKELGQERTCHHCGYGFRIGAFQRLNLVIDEGSFESWDEDIAFRNPINFPEYKEKVEKVKKQTGMDEAVVTGLGTINGQQVVIGIMDSRFIMGSMSSIVGEKITRAFEKATELELPVIMFTASGGARMQEGILSLMQMAKISGAVKKHSEAGLFYITVLTDPTTGGVTASFAMQGDIILAEPQTMIGFAGRRVIEQTIRQKLPDDFQKAEFLLERGFIDKIVPRNEMKDTLALLLAMHQKRG</sequence>
<feature type="binding site" evidence="5">
    <location>
        <position position="55"/>
    </location>
    <ligand>
        <name>Zn(2+)</name>
        <dbReference type="ChEBI" id="CHEBI:29105"/>
    </ligand>
</feature>
<comment type="subcellular location">
    <subcellularLocation>
        <location evidence="5">Cytoplasm</location>
    </subcellularLocation>
</comment>
<evidence type="ECO:0000256" key="1">
    <source>
        <dbReference type="ARBA" id="ARBA00022516"/>
    </source>
</evidence>
<dbReference type="InterPro" id="IPR000438">
    <property type="entry name" value="Acetyl_CoA_COase_Trfase_b_su"/>
</dbReference>
<dbReference type="PROSITE" id="PS50980">
    <property type="entry name" value="COA_CT_NTER"/>
    <property type="match status" value="1"/>
</dbReference>
<dbReference type="NCBIfam" id="TIGR00515">
    <property type="entry name" value="accD"/>
    <property type="match status" value="1"/>
</dbReference>
<comment type="catalytic activity">
    <reaction evidence="5">
        <text>N(6)-carboxybiotinyl-L-lysyl-[protein] + acetyl-CoA = N(6)-biotinyl-L-lysyl-[protein] + malonyl-CoA</text>
        <dbReference type="Rhea" id="RHEA:54728"/>
        <dbReference type="Rhea" id="RHEA-COMP:10505"/>
        <dbReference type="Rhea" id="RHEA-COMP:10506"/>
        <dbReference type="ChEBI" id="CHEBI:57288"/>
        <dbReference type="ChEBI" id="CHEBI:57384"/>
        <dbReference type="ChEBI" id="CHEBI:83144"/>
        <dbReference type="ChEBI" id="CHEBI:83145"/>
        <dbReference type="EC" id="2.1.3.15"/>
    </reaction>
</comment>
<keyword evidence="5" id="KW-0067">ATP-binding</keyword>
<dbReference type="Pfam" id="PF01039">
    <property type="entry name" value="Carboxyl_trans"/>
    <property type="match status" value="1"/>
</dbReference>
<comment type="cofactor">
    <cofactor evidence="5">
        <name>Zn(2+)</name>
        <dbReference type="ChEBI" id="CHEBI:29105"/>
    </cofactor>
    <text evidence="5">Binds 1 zinc ion per subunit.</text>
</comment>
<dbReference type="EMBL" id="JAFLVX010000006">
    <property type="protein sequence ID" value="MBO0475784.1"/>
    <property type="molecule type" value="Genomic_DNA"/>
</dbReference>
<feature type="domain" description="CoA carboxyltransferase N-terminal" evidence="6">
    <location>
        <begin position="33"/>
        <end position="287"/>
    </location>
</feature>
<dbReference type="InterPro" id="IPR011762">
    <property type="entry name" value="COA_CT_N"/>
</dbReference>
<dbReference type="PANTHER" id="PTHR42995">
    <property type="entry name" value="ACETYL-COENZYME A CARBOXYLASE CARBOXYL TRANSFERASE SUBUNIT BETA, CHLOROPLASTIC"/>
    <property type="match status" value="1"/>
</dbReference>
<comment type="caution">
    <text evidence="5">Lacks conserved residue(s) required for the propagation of feature annotation.</text>
</comment>
<dbReference type="PANTHER" id="PTHR42995:SF5">
    <property type="entry name" value="ACETYL-COENZYME A CARBOXYLASE CARBOXYL TRANSFERASE SUBUNIT BETA, CHLOROPLASTIC"/>
    <property type="match status" value="1"/>
</dbReference>
<keyword evidence="5" id="KW-0276">Fatty acid metabolism</keyword>
<dbReference type="Gene3D" id="3.90.226.10">
    <property type="entry name" value="2-enoyl-CoA Hydratase, Chain A, domain 1"/>
    <property type="match status" value="1"/>
</dbReference>
<gene>
    <name evidence="5" type="primary">accD</name>
    <name evidence="7" type="ORF">DOK76_01800</name>
</gene>
<comment type="similarity">
    <text evidence="5">Belongs to the AccD/PCCB family.</text>
</comment>